<dbReference type="Gene3D" id="3.60.21.10">
    <property type="match status" value="1"/>
</dbReference>
<dbReference type="Proteomes" id="UP000019754">
    <property type="component" value="Unassembled WGS sequence"/>
</dbReference>
<organism evidence="2 3">
    <name type="scientific">Brachybacterium muris UCD-AY4</name>
    <dbReference type="NCBI Taxonomy" id="1249481"/>
    <lineage>
        <taxon>Bacteria</taxon>
        <taxon>Bacillati</taxon>
        <taxon>Actinomycetota</taxon>
        <taxon>Actinomycetes</taxon>
        <taxon>Micrococcales</taxon>
        <taxon>Dermabacteraceae</taxon>
        <taxon>Brachybacterium</taxon>
    </lineage>
</organism>
<reference evidence="2 3" key="1">
    <citation type="journal article" date="2013" name="Genome Announc.">
        <title>Draft genome sequence of an Actinobacterium, Brachybacterium muris strain UCD-AY4.</title>
        <authorList>
            <person name="Lo J.R."/>
            <person name="Lang J.M."/>
            <person name="Darling A.E."/>
            <person name="Eisen J.A."/>
            <person name="Coil D.A."/>
        </authorList>
    </citation>
    <scope>NUCLEOTIDE SEQUENCE [LARGE SCALE GENOMIC DNA]</scope>
    <source>
        <strain evidence="2 3">UCD-AY4</strain>
    </source>
</reference>
<gene>
    <name evidence="2" type="ORF">D641_0104325</name>
</gene>
<dbReference type="AlphaFoldDB" id="A0A022KWH2"/>
<dbReference type="InterPro" id="IPR004843">
    <property type="entry name" value="Calcineurin-like_PHP"/>
</dbReference>
<dbReference type="InterPro" id="IPR029052">
    <property type="entry name" value="Metallo-depent_PP-like"/>
</dbReference>
<accession>A0A022KWH2</accession>
<evidence type="ECO:0000313" key="2">
    <source>
        <dbReference type="EMBL" id="EYT50497.1"/>
    </source>
</evidence>
<dbReference type="EMBL" id="AORC01000004">
    <property type="protein sequence ID" value="EYT50497.1"/>
    <property type="molecule type" value="Genomic_DNA"/>
</dbReference>
<keyword evidence="3" id="KW-1185">Reference proteome</keyword>
<dbReference type="GO" id="GO:0016787">
    <property type="term" value="F:hydrolase activity"/>
    <property type="evidence" value="ECO:0007669"/>
    <property type="project" value="InterPro"/>
</dbReference>
<dbReference type="STRING" id="1249481.D641_0104325"/>
<evidence type="ECO:0000313" key="3">
    <source>
        <dbReference type="Proteomes" id="UP000019754"/>
    </source>
</evidence>
<proteinExistence type="predicted"/>
<dbReference type="HOGENOM" id="CLU_020356_0_0_11"/>
<feature type="domain" description="Calcineurin-like phosphoesterase" evidence="1">
    <location>
        <begin position="75"/>
        <end position="277"/>
    </location>
</feature>
<dbReference type="Pfam" id="PF00149">
    <property type="entry name" value="Metallophos"/>
    <property type="match status" value="1"/>
</dbReference>
<name>A0A022KWH2_9MICO</name>
<dbReference type="InterPro" id="IPR051918">
    <property type="entry name" value="STPP_CPPED1"/>
</dbReference>
<sequence length="558" mass="60953">MLASPVSRAAQNGAIASRFAVSSPSSSTVGAAASALPTRPLSEDAWTFGLQADTQWREDRDGENPGTTAFGIQQMVNEQFITKGVDFVVQVGDNVDVEHYTKNGNPDVRTLPIKAQAVQPLYDAGIGFYTLRGNHESSQRAAQEFPVVFPQNLGQGPNPLARATNFSSPSDLLAGLSYSFDVKNLRIIMLDQFRRPDGSGSTNTNIVDQLDWIEERVMGRPEDMHCLVFAHKNLIGQNHVDTLFGSNPGENPEAYDRFIRIMDEGQVPYVIGGHDHVHHRSIITSPDGSSQVEQLIAGSNSHKFYVPKNPSNDQRYGGPSEVVLAQELWTITHYVVTVDGPRLYIDFYSMSTGQDYDNSSLAVTPPESDWYWREQWGYSLNGEAFLVDQGEAYTEVVDEFEGTTASIIAGVNTSTKVDYAGRPMSKEINTGWQSAGKGDNTARLFLWGTATNLQLNDPALEGTWPRNNETDESDPFVLRLSGGPAKGFNASGSYGLATLDADGTWVNAVQTNFGGTARFVRGAYKPGYELGTYGVDPRTKDVWAAINHGGVFAARRGI</sequence>
<dbReference type="OrthoDB" id="3187809at2"/>
<dbReference type="RefSeq" id="WP_017822577.1">
    <property type="nucleotide sequence ID" value="NZ_AORC01000004.1"/>
</dbReference>
<comment type="caution">
    <text evidence="2">The sequence shown here is derived from an EMBL/GenBank/DDBJ whole genome shotgun (WGS) entry which is preliminary data.</text>
</comment>
<dbReference type="PANTHER" id="PTHR43143:SF6">
    <property type="entry name" value="BLL3016 PROTEIN"/>
    <property type="match status" value="1"/>
</dbReference>
<dbReference type="SUPFAM" id="SSF56300">
    <property type="entry name" value="Metallo-dependent phosphatases"/>
    <property type="match status" value="1"/>
</dbReference>
<dbReference type="PANTHER" id="PTHR43143">
    <property type="entry name" value="METALLOPHOSPHOESTERASE, CALCINEURIN SUPERFAMILY"/>
    <property type="match status" value="1"/>
</dbReference>
<evidence type="ECO:0000259" key="1">
    <source>
        <dbReference type="Pfam" id="PF00149"/>
    </source>
</evidence>
<protein>
    <submittedName>
        <fullName evidence="2">Metallophosphoesterase</fullName>
    </submittedName>
</protein>